<keyword evidence="1" id="KW-0812">Transmembrane</keyword>
<reference evidence="2" key="1">
    <citation type="submission" date="2020-05" db="EMBL/GenBank/DDBJ databases">
        <authorList>
            <person name="Chiriac C."/>
            <person name="Salcher M."/>
            <person name="Ghai R."/>
            <person name="Kavagutti S V."/>
        </authorList>
    </citation>
    <scope>NUCLEOTIDE SEQUENCE</scope>
</reference>
<keyword evidence="1" id="KW-1133">Transmembrane helix</keyword>
<feature type="transmembrane region" description="Helical" evidence="1">
    <location>
        <begin position="6"/>
        <end position="27"/>
    </location>
</feature>
<dbReference type="EMBL" id="CAFBOF010000065">
    <property type="protein sequence ID" value="CAB4988997.1"/>
    <property type="molecule type" value="Genomic_DNA"/>
</dbReference>
<dbReference type="EMBL" id="CAEZYK010000030">
    <property type="protein sequence ID" value="CAB4721989.1"/>
    <property type="molecule type" value="Genomic_DNA"/>
</dbReference>
<gene>
    <name evidence="2" type="ORF">UFOPK2683_00692</name>
    <name evidence="3" type="ORF">UFOPK3897_01620</name>
</gene>
<organism evidence="2">
    <name type="scientific">freshwater metagenome</name>
    <dbReference type="NCBI Taxonomy" id="449393"/>
    <lineage>
        <taxon>unclassified sequences</taxon>
        <taxon>metagenomes</taxon>
        <taxon>ecological metagenomes</taxon>
    </lineage>
</organism>
<protein>
    <submittedName>
        <fullName evidence="2">Unannotated protein</fullName>
    </submittedName>
</protein>
<evidence type="ECO:0000256" key="1">
    <source>
        <dbReference type="SAM" id="Phobius"/>
    </source>
</evidence>
<evidence type="ECO:0000313" key="2">
    <source>
        <dbReference type="EMBL" id="CAB4721989.1"/>
    </source>
</evidence>
<dbReference type="AlphaFoldDB" id="A0A6J6RFV0"/>
<proteinExistence type="predicted"/>
<accession>A0A6J6RFV0</accession>
<evidence type="ECO:0000313" key="3">
    <source>
        <dbReference type="EMBL" id="CAB4988997.1"/>
    </source>
</evidence>
<keyword evidence="1" id="KW-0472">Membrane</keyword>
<name>A0A6J6RFV0_9ZZZZ</name>
<sequence length="39" mass="4427">MNNWPIFAAGCGVFFIVLTGLIMYGMAQFRSLERNDTNK</sequence>